<reference evidence="4 6" key="1">
    <citation type="submission" date="2017-12" db="EMBL/GenBank/DDBJ databases">
        <authorList>
            <person name="Paulsen S."/>
            <person name="Gram L.K."/>
        </authorList>
    </citation>
    <scope>NUCLEOTIDE SEQUENCE [LARGE SCALE GENOMIC DNA]</scope>
    <source>
        <strain evidence="4 6">S2231</strain>
        <strain evidence="3">S2233</strain>
    </source>
</reference>
<dbReference type="Pfam" id="PF17803">
    <property type="entry name" value="Cadherin_4"/>
    <property type="match status" value="1"/>
</dbReference>
<evidence type="ECO:0000259" key="2">
    <source>
        <dbReference type="Pfam" id="PF17803"/>
    </source>
</evidence>
<protein>
    <recommendedName>
        <fullName evidence="2">RapA2 cadherin-like domain-containing protein</fullName>
    </recommendedName>
</protein>
<evidence type="ECO:0000313" key="5">
    <source>
        <dbReference type="Proteomes" id="UP000305730"/>
    </source>
</evidence>
<reference evidence="6" key="2">
    <citation type="submission" date="2019-06" db="EMBL/GenBank/DDBJ databases">
        <title>Co-occurence of chitin degradation, pigmentation and bioactivity in marine Pseudoalteromonas.</title>
        <authorList>
            <person name="Sonnenschein E.C."/>
            <person name="Bech P.K."/>
        </authorList>
    </citation>
    <scope>NUCLEOTIDE SEQUENCE [LARGE SCALE GENOMIC DNA]</scope>
    <source>
        <strain evidence="6">S2231</strain>
        <strain evidence="3">S2233</strain>
    </source>
</reference>
<dbReference type="Gene3D" id="2.60.40.2810">
    <property type="match status" value="1"/>
</dbReference>
<dbReference type="EMBL" id="PNCK01000036">
    <property type="protein sequence ID" value="TMP42870.1"/>
    <property type="molecule type" value="Genomic_DNA"/>
</dbReference>
<dbReference type="InterPro" id="IPR040853">
    <property type="entry name" value="RapA2_cadherin-like"/>
</dbReference>
<dbReference type="SUPFAM" id="SSF55486">
    <property type="entry name" value="Metalloproteases ('zincins'), catalytic domain"/>
    <property type="match status" value="1"/>
</dbReference>
<dbReference type="Gene3D" id="3.40.390.10">
    <property type="entry name" value="Collagenase (Catalytic Domain)"/>
    <property type="match status" value="1"/>
</dbReference>
<dbReference type="InterPro" id="IPR024079">
    <property type="entry name" value="MetalloPept_cat_dom_sf"/>
</dbReference>
<dbReference type="Pfam" id="PF13583">
    <property type="entry name" value="Reprolysin_4"/>
    <property type="match status" value="1"/>
</dbReference>
<organism evidence="4 6">
    <name type="scientific">Pseudoalteromonas citrea</name>
    <dbReference type="NCBI Taxonomy" id="43655"/>
    <lineage>
        <taxon>Bacteria</taxon>
        <taxon>Pseudomonadati</taxon>
        <taxon>Pseudomonadota</taxon>
        <taxon>Gammaproteobacteria</taxon>
        <taxon>Alteromonadales</taxon>
        <taxon>Pseudoalteromonadaceae</taxon>
        <taxon>Pseudoalteromonas</taxon>
    </lineage>
</organism>
<dbReference type="EMBL" id="PNCL01000019">
    <property type="protein sequence ID" value="TMP61042.1"/>
    <property type="molecule type" value="Genomic_DNA"/>
</dbReference>
<evidence type="ECO:0000313" key="6">
    <source>
        <dbReference type="Proteomes" id="UP000307706"/>
    </source>
</evidence>
<feature type="region of interest" description="Disordered" evidence="1">
    <location>
        <begin position="930"/>
        <end position="956"/>
    </location>
</feature>
<evidence type="ECO:0000313" key="4">
    <source>
        <dbReference type="EMBL" id="TMP61042.1"/>
    </source>
</evidence>
<dbReference type="Proteomes" id="UP000307706">
    <property type="component" value="Unassembled WGS sequence"/>
</dbReference>
<comment type="caution">
    <text evidence="4">The sequence shown here is derived from an EMBL/GenBank/DDBJ whole genome shotgun (WGS) entry which is preliminary data.</text>
</comment>
<dbReference type="GO" id="GO:0008237">
    <property type="term" value="F:metallopeptidase activity"/>
    <property type="evidence" value="ECO:0007669"/>
    <property type="project" value="InterPro"/>
</dbReference>
<dbReference type="Gene3D" id="2.60.40.10">
    <property type="entry name" value="Immunoglobulins"/>
    <property type="match status" value="1"/>
</dbReference>
<sequence>MVFVKRPAIHLCASILLESNVISESMMKLIAYSLITVCASISSAYASESNDWSWQPMNTVVNKGAVNVVDNELLFTLDAEKVQKDLMSVALNDQIKQISLPSLSGQFKQFTILHDSIMAIGLQRKFPSIRSFEVRQVDNENNTGRFDIGPNGVHGMYVVDGERVYLDTIDSGVVKLYKKTMKQQAWQDKVLKPDVAQLSAKNKESRGPLIANGGNVDFVTYRLAVTTSDEYTSFFGGKVGAMNGIVTTINRVNEVFKTDLAVKLELIANNDTLIFEANDPYDNGNADDTLGIVQTQIDTLIGTDNYDVGHLMATSGAGLAGLGVVCSQSAKAWGMTGISTPQGDAYDVDYVAHEIGHQFGANHTYNGSSGSCNTRESSAAYEPGSGVTIMSYAGICGDDNLAQNSIAMFHSHSIDEMNAHVTTGSGSTCGTPTNIGNNAPIANANADHTIPINTPFKLTGSATDQNSANTLSYAWEQMDLGATTAGADQLIDNGEGPLFRPYLPSAGAVRYFPRLEDVLANTTAKGEAYPTTNRVMNFRLVVRDGEGGVNYDAMTVTSTTSAGPFSVTAPTSATQLNDSSSVNVTWNVASTDQAPVSCDNVDIMQSTSSTSFDQVLLSNTPNDGAETVNLAGSADGKARIMIKCSSGVFYALSQEFQLGNIISITGQQTLSMNEDSSLLITPAMFTVVNEQADATLTVSLSAGSNYTINGETVTPSANFFGELTVPVKVSDGSNTSVAFLAKITVAPVNDAPSILGQQSISVNEDMPMTLALSQFLITDVDSSVLTLTAQGGDNYTLDGLTLMPTANYNGSLTVPISVADDTGALDNFSAQITVIAVNDAPIAAADTGSVVQGETLQLNVLSNDTDIDSTELTINSVEYSGTGTVTISNNMLEYVASAEFTGQEQFTYEVVDGNGGSAIGEVTIEVTQMSVTPTNPTTPTTPTTPTEPSTGDDSGSSGTLSFVWLLYMLVALRRLRSMR</sequence>
<evidence type="ECO:0000313" key="3">
    <source>
        <dbReference type="EMBL" id="TMP42870.1"/>
    </source>
</evidence>
<name>A0A5S3XUC0_9GAMM</name>
<evidence type="ECO:0000256" key="1">
    <source>
        <dbReference type="SAM" id="MobiDB-lite"/>
    </source>
</evidence>
<accession>A0A5S3XUC0</accession>
<dbReference type="OrthoDB" id="5242130at2"/>
<reference evidence="4" key="3">
    <citation type="submission" date="2019-09" db="EMBL/GenBank/DDBJ databases">
        <title>Co-occurence of chitin degradation, pigmentation and bioactivity in marine Pseudoalteromonas.</title>
        <authorList>
            <person name="Sonnenschein E.C."/>
            <person name="Bech P.K."/>
        </authorList>
    </citation>
    <scope>NUCLEOTIDE SEQUENCE</scope>
    <source>
        <strain evidence="4">S2231</strain>
        <strain evidence="5">S2233</strain>
    </source>
</reference>
<dbReference type="InterPro" id="IPR013783">
    <property type="entry name" value="Ig-like_fold"/>
</dbReference>
<dbReference type="Pfam" id="PF17963">
    <property type="entry name" value="Big_9"/>
    <property type="match status" value="1"/>
</dbReference>
<gene>
    <name evidence="4" type="ORF">CWB96_05295</name>
    <name evidence="3" type="ORF">CWB97_10660</name>
</gene>
<dbReference type="AlphaFoldDB" id="A0A5S3XUC0"/>
<proteinExistence type="predicted"/>
<feature type="compositionally biased region" description="Low complexity" evidence="1">
    <location>
        <begin position="932"/>
        <end position="956"/>
    </location>
</feature>
<dbReference type="NCBIfam" id="NF012211">
    <property type="entry name" value="tand_rpt_95"/>
    <property type="match status" value="3"/>
</dbReference>
<keyword evidence="5" id="KW-1185">Reference proteome</keyword>
<dbReference type="Proteomes" id="UP000305730">
    <property type="component" value="Unassembled WGS sequence"/>
</dbReference>
<feature type="domain" description="RapA2 cadherin-like" evidence="2">
    <location>
        <begin position="742"/>
        <end position="791"/>
    </location>
</feature>